<dbReference type="FunFam" id="2.40.50.140:FF:000041">
    <property type="entry name" value="Replication protein A subunit"/>
    <property type="match status" value="1"/>
</dbReference>
<dbReference type="Pfam" id="PF00619">
    <property type="entry name" value="CARD"/>
    <property type="match status" value="1"/>
</dbReference>
<keyword evidence="6" id="KW-0863">Zinc-finger</keyword>
<keyword evidence="9" id="KW-0539">Nucleus</keyword>
<evidence type="ECO:0000256" key="9">
    <source>
        <dbReference type="ARBA" id="ARBA00023242"/>
    </source>
</evidence>
<reference evidence="11" key="2">
    <citation type="journal article" date="2021" name="Genome Biol. Evol.">
        <title>Developing a high-quality reference genome for a parasitic bivalve with doubly uniparental inheritance (Bivalvia: Unionida).</title>
        <authorList>
            <person name="Smith C.H."/>
        </authorList>
    </citation>
    <scope>NUCLEOTIDE SEQUENCE</scope>
    <source>
        <strain evidence="11">CHS0354</strain>
        <tissue evidence="11">Mantle</tissue>
    </source>
</reference>
<sequence>MKSHLWMKIQSQWNTIIRDIHVSTVLDNLMGKLVISFDEYEAISKQETESKKARRLLEILKYKDDQHYYNFLAALDENEYGKIADAIREAEVPQDFLELGNTSVTMQQLIKEALEENFEIKSGRQVHFEELVNTVQISFKAHGEYFGYDVIMMTSLENIVKQVFPSSQLTEMPASGSKTCSVAKYILGIQRKNEEMTIQLPSLEVNAKQDTNVTSVTKSFSTPNGQQKETYQRIASLTPSLTSWKIRARVTMKGERATKRKKNNAGRYNTTKYFHLKVADESGEIEGVVFNDAVDKFYNVLKMGKVFCISEATLEEANKKYNSTKHDYHIVINKDANIKPCQDTGDISPYGEFDFITIDKLKDSREGELVDIIAVVKECGQSETVKTKKGKNKVKREIQLVDQSGMQVGLTIWESDAVKFLGRRNSILALKGVMVSEWGGRSLTKGLTGQMIVDPIIPKAEELHLWFISKGKQMDFTSFR</sequence>
<dbReference type="AlphaFoldDB" id="A0AAE0VT34"/>
<dbReference type="SUPFAM" id="SSF50249">
    <property type="entry name" value="Nucleic acid-binding proteins"/>
    <property type="match status" value="2"/>
</dbReference>
<evidence type="ECO:0000256" key="5">
    <source>
        <dbReference type="ARBA" id="ARBA00022723"/>
    </source>
</evidence>
<dbReference type="InterPro" id="IPR012340">
    <property type="entry name" value="NA-bd_OB-fold"/>
</dbReference>
<gene>
    <name evidence="11" type="ORF">CHS0354_014545</name>
</gene>
<evidence type="ECO:0000256" key="7">
    <source>
        <dbReference type="ARBA" id="ARBA00022833"/>
    </source>
</evidence>
<reference evidence="11" key="1">
    <citation type="journal article" date="2021" name="Genome Biol. Evol.">
        <title>A High-Quality Reference Genome for a Parasitic Bivalve with Doubly Uniparental Inheritance (Bivalvia: Unionida).</title>
        <authorList>
            <person name="Smith C.H."/>
        </authorList>
    </citation>
    <scope>NUCLEOTIDE SEQUENCE</scope>
    <source>
        <strain evidence="11">CHS0354</strain>
    </source>
</reference>
<dbReference type="PROSITE" id="PS50209">
    <property type="entry name" value="CARD"/>
    <property type="match status" value="1"/>
</dbReference>
<dbReference type="Proteomes" id="UP001195483">
    <property type="component" value="Unassembled WGS sequence"/>
</dbReference>
<dbReference type="CDD" id="cd04475">
    <property type="entry name" value="RPA1_DBD_B"/>
    <property type="match status" value="1"/>
</dbReference>
<organism evidence="11 12">
    <name type="scientific">Potamilus streckersoni</name>
    <dbReference type="NCBI Taxonomy" id="2493646"/>
    <lineage>
        <taxon>Eukaryota</taxon>
        <taxon>Metazoa</taxon>
        <taxon>Spiralia</taxon>
        <taxon>Lophotrochozoa</taxon>
        <taxon>Mollusca</taxon>
        <taxon>Bivalvia</taxon>
        <taxon>Autobranchia</taxon>
        <taxon>Heteroconchia</taxon>
        <taxon>Palaeoheterodonta</taxon>
        <taxon>Unionida</taxon>
        <taxon>Unionoidea</taxon>
        <taxon>Unionidae</taxon>
        <taxon>Ambleminae</taxon>
        <taxon>Lampsilini</taxon>
        <taxon>Potamilus</taxon>
    </lineage>
</organism>
<accession>A0AAE0VT34</accession>
<dbReference type="GO" id="GO:0003677">
    <property type="term" value="F:DNA binding"/>
    <property type="evidence" value="ECO:0007669"/>
    <property type="project" value="UniProtKB-KW"/>
</dbReference>
<evidence type="ECO:0000313" key="11">
    <source>
        <dbReference type="EMBL" id="KAK3588015.1"/>
    </source>
</evidence>
<evidence type="ECO:0000256" key="4">
    <source>
        <dbReference type="ARBA" id="ARBA00022705"/>
    </source>
</evidence>
<comment type="subcellular location">
    <subcellularLocation>
        <location evidence="1">Nucleus</location>
    </subcellularLocation>
</comment>
<dbReference type="InterPro" id="IPR011029">
    <property type="entry name" value="DEATH-like_dom_sf"/>
</dbReference>
<proteinExistence type="inferred from homology"/>
<keyword evidence="8" id="KW-0238">DNA-binding</keyword>
<dbReference type="GO" id="GO:0005634">
    <property type="term" value="C:nucleus"/>
    <property type="evidence" value="ECO:0007669"/>
    <property type="project" value="UniProtKB-SubCell"/>
</dbReference>
<dbReference type="Pfam" id="PF16900">
    <property type="entry name" value="REPA_OB_2"/>
    <property type="match status" value="1"/>
</dbReference>
<dbReference type="GO" id="GO:0008270">
    <property type="term" value="F:zinc ion binding"/>
    <property type="evidence" value="ECO:0007669"/>
    <property type="project" value="UniProtKB-KW"/>
</dbReference>
<dbReference type="Gene3D" id="2.40.50.140">
    <property type="entry name" value="Nucleic acid-binding proteins"/>
    <property type="match status" value="2"/>
</dbReference>
<dbReference type="Gene3D" id="1.10.533.10">
    <property type="entry name" value="Death Domain, Fas"/>
    <property type="match status" value="1"/>
</dbReference>
<dbReference type="GO" id="GO:0006260">
    <property type="term" value="P:DNA replication"/>
    <property type="evidence" value="ECO:0007669"/>
    <property type="project" value="UniProtKB-KW"/>
</dbReference>
<keyword evidence="12" id="KW-1185">Reference proteome</keyword>
<evidence type="ECO:0000256" key="6">
    <source>
        <dbReference type="ARBA" id="ARBA00022771"/>
    </source>
</evidence>
<comment type="similarity">
    <text evidence="2">Belongs to the replication factor A protein 1 family.</text>
</comment>
<evidence type="ECO:0000256" key="1">
    <source>
        <dbReference type="ARBA" id="ARBA00004123"/>
    </source>
</evidence>
<dbReference type="PANTHER" id="PTHR47165:SF4">
    <property type="entry name" value="OS03G0429900 PROTEIN"/>
    <property type="match status" value="1"/>
</dbReference>
<dbReference type="PANTHER" id="PTHR47165">
    <property type="entry name" value="OS03G0429900 PROTEIN"/>
    <property type="match status" value="1"/>
</dbReference>
<evidence type="ECO:0000256" key="2">
    <source>
        <dbReference type="ARBA" id="ARBA00005690"/>
    </source>
</evidence>
<keyword evidence="7" id="KW-0862">Zinc</keyword>
<dbReference type="CDD" id="cd01671">
    <property type="entry name" value="CARD"/>
    <property type="match status" value="1"/>
</dbReference>
<dbReference type="GO" id="GO:0042981">
    <property type="term" value="P:regulation of apoptotic process"/>
    <property type="evidence" value="ECO:0007669"/>
    <property type="project" value="InterPro"/>
</dbReference>
<dbReference type="FunFam" id="2.40.50.140:FF:000064">
    <property type="entry name" value="Replication protein A subunit"/>
    <property type="match status" value="1"/>
</dbReference>
<dbReference type="EMBL" id="JAEAOA010000895">
    <property type="protein sequence ID" value="KAK3588015.1"/>
    <property type="molecule type" value="Genomic_DNA"/>
</dbReference>
<keyword evidence="4" id="KW-0235">DNA replication</keyword>
<dbReference type="Pfam" id="PF02721">
    <property type="entry name" value="DUF223"/>
    <property type="match status" value="1"/>
</dbReference>
<evidence type="ECO:0000259" key="10">
    <source>
        <dbReference type="PROSITE" id="PS50209"/>
    </source>
</evidence>
<reference evidence="11" key="3">
    <citation type="submission" date="2023-05" db="EMBL/GenBank/DDBJ databases">
        <authorList>
            <person name="Smith C.H."/>
        </authorList>
    </citation>
    <scope>NUCLEOTIDE SEQUENCE</scope>
    <source>
        <strain evidence="11">CHS0354</strain>
        <tissue evidence="11">Mantle</tissue>
    </source>
</reference>
<comment type="caution">
    <text evidence="11">The sequence shown here is derived from an EMBL/GenBank/DDBJ whole genome shotgun (WGS) entry which is preliminary data.</text>
</comment>
<protein>
    <recommendedName>
        <fullName evidence="3">Replication protein A 70 kDa DNA-binding subunit</fullName>
    </recommendedName>
</protein>
<evidence type="ECO:0000256" key="8">
    <source>
        <dbReference type="ARBA" id="ARBA00023125"/>
    </source>
</evidence>
<evidence type="ECO:0000256" key="3">
    <source>
        <dbReference type="ARBA" id="ARBA00019850"/>
    </source>
</evidence>
<name>A0AAE0VT34_9BIVA</name>
<evidence type="ECO:0000313" key="12">
    <source>
        <dbReference type="Proteomes" id="UP001195483"/>
    </source>
</evidence>
<feature type="domain" description="CARD" evidence="10">
    <location>
        <begin position="1"/>
        <end position="90"/>
    </location>
</feature>
<keyword evidence="5" id="KW-0479">Metal-binding</keyword>
<dbReference type="InterPro" id="IPR003871">
    <property type="entry name" value="RFA1B/D_OB_1st"/>
</dbReference>
<dbReference type="CDD" id="cd04474">
    <property type="entry name" value="RPA1_DBD_A"/>
    <property type="match status" value="1"/>
</dbReference>
<dbReference type="InterPro" id="IPR031657">
    <property type="entry name" value="REPA_OB_2"/>
</dbReference>
<dbReference type="SUPFAM" id="SSF47986">
    <property type="entry name" value="DEATH domain"/>
    <property type="match status" value="1"/>
</dbReference>
<dbReference type="InterPro" id="IPR001315">
    <property type="entry name" value="CARD"/>
</dbReference>